<dbReference type="EMBL" id="SGPM01000244">
    <property type="protein sequence ID" value="THH27533.1"/>
    <property type="molecule type" value="Genomic_DNA"/>
</dbReference>
<dbReference type="InterPro" id="IPR001452">
    <property type="entry name" value="SH3_domain"/>
</dbReference>
<evidence type="ECO:0000259" key="3">
    <source>
        <dbReference type="PROSITE" id="PS50002"/>
    </source>
</evidence>
<proteinExistence type="predicted"/>
<reference evidence="4 5" key="1">
    <citation type="submission" date="2019-02" db="EMBL/GenBank/DDBJ databases">
        <title>Genome sequencing of the rare red list fungi Antrodiella citrinella (Flaviporus citrinellus).</title>
        <authorList>
            <person name="Buettner E."/>
            <person name="Kellner H."/>
        </authorList>
    </citation>
    <scope>NUCLEOTIDE SEQUENCE [LARGE SCALE GENOMIC DNA]</scope>
    <source>
        <strain evidence="4 5">DSM 108506</strain>
    </source>
</reference>
<dbReference type="GO" id="GO:0005884">
    <property type="term" value="C:actin filament"/>
    <property type="evidence" value="ECO:0007669"/>
    <property type="project" value="TreeGrafter"/>
</dbReference>
<dbReference type="GO" id="GO:0030833">
    <property type="term" value="P:regulation of actin filament polymerization"/>
    <property type="evidence" value="ECO:0007669"/>
    <property type="project" value="TreeGrafter"/>
</dbReference>
<comment type="caution">
    <text evidence="4">The sequence shown here is derived from an EMBL/GenBank/DDBJ whole genome shotgun (WGS) entry which is preliminary data.</text>
</comment>
<dbReference type="Gene3D" id="2.30.30.40">
    <property type="entry name" value="SH3 Domains"/>
    <property type="match status" value="2"/>
</dbReference>
<dbReference type="PANTHER" id="PTHR10829:SF25">
    <property type="entry name" value="DREBRIN-LIKE PROTEIN"/>
    <property type="match status" value="1"/>
</dbReference>
<dbReference type="AlphaFoldDB" id="A0A4V3XI24"/>
<dbReference type="GO" id="GO:0030427">
    <property type="term" value="C:site of polarized growth"/>
    <property type="evidence" value="ECO:0007669"/>
    <property type="project" value="TreeGrafter"/>
</dbReference>
<evidence type="ECO:0000313" key="4">
    <source>
        <dbReference type="EMBL" id="THH27533.1"/>
    </source>
</evidence>
<evidence type="ECO:0000313" key="5">
    <source>
        <dbReference type="Proteomes" id="UP000308730"/>
    </source>
</evidence>
<dbReference type="PANTHER" id="PTHR10829">
    <property type="entry name" value="CORTACTIN AND DREBRIN"/>
    <property type="match status" value="1"/>
</dbReference>
<evidence type="ECO:0000256" key="1">
    <source>
        <dbReference type="ARBA" id="ARBA00022443"/>
    </source>
</evidence>
<dbReference type="CDD" id="cd11819">
    <property type="entry name" value="SH3_Cortactin_like"/>
    <property type="match status" value="2"/>
</dbReference>
<keyword evidence="5" id="KW-1185">Reference proteome</keyword>
<dbReference type="PRINTS" id="PR00499">
    <property type="entry name" value="P67PHOX"/>
</dbReference>
<dbReference type="OrthoDB" id="2801577at2759"/>
<gene>
    <name evidence="4" type="ORF">EUX98_g6653</name>
</gene>
<feature type="domain" description="SH3" evidence="3">
    <location>
        <begin position="45"/>
        <end position="105"/>
    </location>
</feature>
<dbReference type="GO" id="GO:0030864">
    <property type="term" value="C:cortical actin cytoskeleton"/>
    <property type="evidence" value="ECO:0007669"/>
    <property type="project" value="TreeGrafter"/>
</dbReference>
<sequence length="182" mass="19670">MAAVAGITIKGTNPVGVAQKTNVLAQEARVVAQSTNNARENLKGAEGVCAVVQYDYEAQDDNELTLLEGQLIEQIDFIDDGWWAGIDPNGKTGIFPANYVELVDERLASSTGRFASSAPSPTDKGMVGIALYIYDAAEDNEISFQEGDRITEIEAVSEDWWQGKDKHGGIGLFPANYVELQV</sequence>
<organism evidence="4 5">
    <name type="scientific">Antrodiella citrinella</name>
    <dbReference type="NCBI Taxonomy" id="2447956"/>
    <lineage>
        <taxon>Eukaryota</taxon>
        <taxon>Fungi</taxon>
        <taxon>Dikarya</taxon>
        <taxon>Basidiomycota</taxon>
        <taxon>Agaricomycotina</taxon>
        <taxon>Agaricomycetes</taxon>
        <taxon>Polyporales</taxon>
        <taxon>Steccherinaceae</taxon>
        <taxon>Antrodiella</taxon>
    </lineage>
</organism>
<dbReference type="SUPFAM" id="SSF50044">
    <property type="entry name" value="SH3-domain"/>
    <property type="match status" value="2"/>
</dbReference>
<evidence type="ECO:0000256" key="2">
    <source>
        <dbReference type="PROSITE-ProRule" id="PRU00192"/>
    </source>
</evidence>
<dbReference type="Proteomes" id="UP000308730">
    <property type="component" value="Unassembled WGS sequence"/>
</dbReference>
<protein>
    <recommendedName>
        <fullName evidence="3">SH3 domain-containing protein</fullName>
    </recommendedName>
</protein>
<dbReference type="InterPro" id="IPR036028">
    <property type="entry name" value="SH3-like_dom_sf"/>
</dbReference>
<dbReference type="GO" id="GO:0051015">
    <property type="term" value="F:actin filament binding"/>
    <property type="evidence" value="ECO:0007669"/>
    <property type="project" value="TreeGrafter"/>
</dbReference>
<dbReference type="PROSITE" id="PS50002">
    <property type="entry name" value="SH3"/>
    <property type="match status" value="2"/>
</dbReference>
<dbReference type="SMART" id="SM00326">
    <property type="entry name" value="SH3"/>
    <property type="match status" value="2"/>
</dbReference>
<accession>A0A4V3XI24</accession>
<feature type="domain" description="SH3" evidence="3">
    <location>
        <begin position="123"/>
        <end position="182"/>
    </location>
</feature>
<dbReference type="Pfam" id="PF14604">
    <property type="entry name" value="SH3_9"/>
    <property type="match status" value="2"/>
</dbReference>
<keyword evidence="1 2" id="KW-0728">SH3 domain</keyword>
<dbReference type="PRINTS" id="PR00452">
    <property type="entry name" value="SH3DOMAIN"/>
</dbReference>
<name>A0A4V3XI24_9APHY</name>